<evidence type="ECO:0000313" key="2">
    <source>
        <dbReference type="EMBL" id="OBS18950.1"/>
    </source>
</evidence>
<organism evidence="2 3">
    <name type="scientific">Fusarium poae</name>
    <dbReference type="NCBI Taxonomy" id="36050"/>
    <lineage>
        <taxon>Eukaryota</taxon>
        <taxon>Fungi</taxon>
        <taxon>Dikarya</taxon>
        <taxon>Ascomycota</taxon>
        <taxon>Pezizomycotina</taxon>
        <taxon>Sordariomycetes</taxon>
        <taxon>Hypocreomycetidae</taxon>
        <taxon>Hypocreales</taxon>
        <taxon>Nectriaceae</taxon>
        <taxon>Fusarium</taxon>
    </lineage>
</organism>
<keyword evidence="3" id="KW-1185">Reference proteome</keyword>
<protein>
    <submittedName>
        <fullName evidence="2">Uncharacterized protein</fullName>
    </submittedName>
</protein>
<dbReference type="EMBL" id="LYXU01000004">
    <property type="protein sequence ID" value="OBS18950.1"/>
    <property type="molecule type" value="Genomic_DNA"/>
</dbReference>
<evidence type="ECO:0000256" key="1">
    <source>
        <dbReference type="SAM" id="MobiDB-lite"/>
    </source>
</evidence>
<comment type="caution">
    <text evidence="2">The sequence shown here is derived from an EMBL/GenBank/DDBJ whole genome shotgun (WGS) entry which is preliminary data.</text>
</comment>
<feature type="region of interest" description="Disordered" evidence="1">
    <location>
        <begin position="108"/>
        <end position="158"/>
    </location>
</feature>
<name>A0A1B8AER5_FUSPO</name>
<gene>
    <name evidence="2" type="ORF">FPOA_10674</name>
</gene>
<dbReference type="OMA" id="MSKGHEI"/>
<accession>A0A1B8AER5</accession>
<dbReference type="Proteomes" id="UP000091967">
    <property type="component" value="Unassembled WGS sequence"/>
</dbReference>
<proteinExistence type="predicted"/>
<feature type="region of interest" description="Disordered" evidence="1">
    <location>
        <begin position="1"/>
        <end position="77"/>
    </location>
</feature>
<reference evidence="2 3" key="1">
    <citation type="submission" date="2016-06" db="EMBL/GenBank/DDBJ databases">
        <title>Living apart together: crosstalk between the core and supernumerary genomes in a fungal plant pathogen.</title>
        <authorList>
            <person name="Vanheule A."/>
            <person name="Audenaert K."/>
            <person name="Warris S."/>
            <person name="Van De Geest H."/>
            <person name="Schijlen E."/>
            <person name="Hofte M."/>
            <person name="De Saeger S."/>
            <person name="Haesaert G."/>
            <person name="Waalwijk C."/>
            <person name="Van Der Lee T."/>
        </authorList>
    </citation>
    <scope>NUCLEOTIDE SEQUENCE [LARGE SCALE GENOMIC DNA]</scope>
    <source>
        <strain evidence="2 3">2516</strain>
    </source>
</reference>
<dbReference type="AlphaFoldDB" id="A0A1B8AER5"/>
<sequence>MPSDYDQKPSYGVGERHDSTPPPEIAIKMSQLHKQASGKPDSHDCDSHDCEDEELSSDESTTSDGNRDKHNVQSQTTTVANVSSLRVARSAKMITQTPFPNYRQIRVISSPTRSYKRHGTSTPLSDLKRRRTGRATSKAYSRDASGMGVSEQPSSSLPTTSAFLLPKSVFEDLNDDQINYDDKPMRVADFTKAHDELINKQLSISKLLCRLVKKLWDNLETSETKINTLTNKEPSLDKPAKCVARLEVALEECQAAVNMQNND</sequence>
<evidence type="ECO:0000313" key="3">
    <source>
        <dbReference type="Proteomes" id="UP000091967"/>
    </source>
</evidence>